<sequence length="106" mass="11786">MMRPVSFITLALLITSVLSTTARAENRQIITQLELRDRSVKIISGSQGLNYSVFSQDGTVLDANLNETQLAEKHPELHERIRPAVAKDASSSEAMLWMGEFPDISK</sequence>
<evidence type="ECO:0000313" key="2">
    <source>
        <dbReference type="EMBL" id="RUT12382.1"/>
    </source>
</evidence>
<gene>
    <name evidence="2" type="ORF">DSM107010_23920</name>
</gene>
<organism evidence="2 3">
    <name type="scientific">Chroococcidiopsis cubana SAG 39.79</name>
    <dbReference type="NCBI Taxonomy" id="388085"/>
    <lineage>
        <taxon>Bacteria</taxon>
        <taxon>Bacillati</taxon>
        <taxon>Cyanobacteriota</taxon>
        <taxon>Cyanophyceae</taxon>
        <taxon>Chroococcidiopsidales</taxon>
        <taxon>Chroococcidiopsidaceae</taxon>
        <taxon>Chroococcidiopsis</taxon>
    </lineage>
</organism>
<evidence type="ECO:0000256" key="1">
    <source>
        <dbReference type="SAM" id="SignalP"/>
    </source>
</evidence>
<protein>
    <submittedName>
        <fullName evidence="2">Uncharacterized protein</fullName>
    </submittedName>
</protein>
<dbReference type="AlphaFoldDB" id="A0AB37ULW3"/>
<evidence type="ECO:0000313" key="3">
    <source>
        <dbReference type="Proteomes" id="UP000282574"/>
    </source>
</evidence>
<keyword evidence="1" id="KW-0732">Signal</keyword>
<name>A0AB37ULW3_9CYAN</name>
<feature type="chain" id="PRO_5044210395" evidence="1">
    <location>
        <begin position="25"/>
        <end position="106"/>
    </location>
</feature>
<dbReference type="RefSeq" id="WP_051033206.1">
    <property type="nucleotide sequence ID" value="NZ_JAVKZF010000002.1"/>
</dbReference>
<proteinExistence type="predicted"/>
<dbReference type="EMBL" id="RSCK01000015">
    <property type="protein sequence ID" value="RUT12382.1"/>
    <property type="molecule type" value="Genomic_DNA"/>
</dbReference>
<dbReference type="Proteomes" id="UP000282574">
    <property type="component" value="Unassembled WGS sequence"/>
</dbReference>
<comment type="caution">
    <text evidence="2">The sequence shown here is derived from an EMBL/GenBank/DDBJ whole genome shotgun (WGS) entry which is preliminary data.</text>
</comment>
<keyword evidence="3" id="KW-1185">Reference proteome</keyword>
<feature type="signal peptide" evidence="1">
    <location>
        <begin position="1"/>
        <end position="24"/>
    </location>
</feature>
<reference evidence="2 3" key="1">
    <citation type="journal article" date="2019" name="Genome Biol. Evol.">
        <title>Day and night: Metabolic profiles and evolutionary relationships of six axenic non-marine cyanobacteria.</title>
        <authorList>
            <person name="Will S.E."/>
            <person name="Henke P."/>
            <person name="Boedeker C."/>
            <person name="Huang S."/>
            <person name="Brinkmann H."/>
            <person name="Rohde M."/>
            <person name="Jarek M."/>
            <person name="Friedl T."/>
            <person name="Seufert S."/>
            <person name="Schumacher M."/>
            <person name="Overmann J."/>
            <person name="Neumann-Schaal M."/>
            <person name="Petersen J."/>
        </authorList>
    </citation>
    <scope>NUCLEOTIDE SEQUENCE [LARGE SCALE GENOMIC DNA]</scope>
    <source>
        <strain evidence="2 3">SAG 39.79</strain>
    </source>
</reference>
<accession>A0AB37ULW3</accession>